<name>A0A1G7SWA1_9GAMM</name>
<dbReference type="Proteomes" id="UP000198641">
    <property type="component" value="Unassembled WGS sequence"/>
</dbReference>
<accession>A0A1G7SWA1</accession>
<evidence type="ECO:0000313" key="2">
    <source>
        <dbReference type="EMBL" id="SDG27152.1"/>
    </source>
</evidence>
<dbReference type="AlphaFoldDB" id="A0A1G7SWA1"/>
<evidence type="ECO:0000256" key="1">
    <source>
        <dbReference type="SAM" id="Phobius"/>
    </source>
</evidence>
<dbReference type="EMBL" id="FNCI01000008">
    <property type="protein sequence ID" value="SDG27152.1"/>
    <property type="molecule type" value="Genomic_DNA"/>
</dbReference>
<dbReference type="STRING" id="284577.SAMN05216571_1084"/>
<reference evidence="2 3" key="1">
    <citation type="submission" date="2016-10" db="EMBL/GenBank/DDBJ databases">
        <authorList>
            <person name="de Groot N.N."/>
        </authorList>
    </citation>
    <scope>NUCLEOTIDE SEQUENCE [LARGE SCALE GENOMIC DNA]</scope>
    <source>
        <strain evidence="2 3">BH539</strain>
    </source>
</reference>
<sequence length="249" mass="28064">MEASTLISGLIGALISAALSYIVRIRLENRSKDIEQKKQAYVYLVRISEIIATHVVAKSFIKSMIDDEAKRRLSTAEEDFEASHAICALLAHHLKDVSDEKISEIGLKNAPRYFTPLIDSTKESRLTTEQLSKLPKNTVYTCHQFQKSLDQILQLAAMWTSYIEDGDRLWVTPEGLYDHWTTLQRFIKQAQDTRISLVQYGAATPGEADKLLEKQVKEIDEAVSARFENSSPLAAAAKSLQEEMSKTED</sequence>
<feature type="transmembrane region" description="Helical" evidence="1">
    <location>
        <begin position="6"/>
        <end position="23"/>
    </location>
</feature>
<keyword evidence="1" id="KW-0812">Transmembrane</keyword>
<gene>
    <name evidence="2" type="ORF">SAMN05216571_1084</name>
</gene>
<protein>
    <submittedName>
        <fullName evidence="2">Uncharacterized protein</fullName>
    </submittedName>
</protein>
<organism evidence="2 3">
    <name type="scientific">Onishia taeanensis</name>
    <dbReference type="NCBI Taxonomy" id="284577"/>
    <lineage>
        <taxon>Bacteria</taxon>
        <taxon>Pseudomonadati</taxon>
        <taxon>Pseudomonadota</taxon>
        <taxon>Gammaproteobacteria</taxon>
        <taxon>Oceanospirillales</taxon>
        <taxon>Halomonadaceae</taxon>
        <taxon>Onishia</taxon>
    </lineage>
</organism>
<keyword evidence="1" id="KW-0472">Membrane</keyword>
<evidence type="ECO:0000313" key="3">
    <source>
        <dbReference type="Proteomes" id="UP000198641"/>
    </source>
</evidence>
<keyword evidence="3" id="KW-1185">Reference proteome</keyword>
<proteinExistence type="predicted"/>
<keyword evidence="1" id="KW-1133">Transmembrane helix</keyword>